<evidence type="ECO:0000313" key="1">
    <source>
        <dbReference type="EMBL" id="KKT70301.1"/>
    </source>
</evidence>
<dbReference type="AlphaFoldDB" id="A0A0G1JF86"/>
<organism evidence="1 2">
    <name type="scientific">Candidatus Uhrbacteria bacterium GW2011_GWF2_44_350</name>
    <dbReference type="NCBI Taxonomy" id="1619000"/>
    <lineage>
        <taxon>Bacteria</taxon>
        <taxon>Candidatus Uhriibacteriota</taxon>
    </lineage>
</organism>
<proteinExistence type="predicted"/>
<accession>A0A0G1JF86</accession>
<gene>
    <name evidence="1" type="ORF">UW63_C0029G0005</name>
</gene>
<protein>
    <submittedName>
        <fullName evidence="1">Uncharacterized protein</fullName>
    </submittedName>
</protein>
<evidence type="ECO:0000313" key="2">
    <source>
        <dbReference type="Proteomes" id="UP000034154"/>
    </source>
</evidence>
<reference evidence="1 2" key="1">
    <citation type="journal article" date="2015" name="Nature">
        <title>rRNA introns, odd ribosomes, and small enigmatic genomes across a large radiation of phyla.</title>
        <authorList>
            <person name="Brown C.T."/>
            <person name="Hug L.A."/>
            <person name="Thomas B.C."/>
            <person name="Sharon I."/>
            <person name="Castelle C.J."/>
            <person name="Singh A."/>
            <person name="Wilkins M.J."/>
            <person name="Williams K.H."/>
            <person name="Banfield J.F."/>
        </authorList>
    </citation>
    <scope>NUCLEOTIDE SEQUENCE [LARGE SCALE GENOMIC DNA]</scope>
</reference>
<dbReference type="EMBL" id="LCJB01000029">
    <property type="protein sequence ID" value="KKT70301.1"/>
    <property type="molecule type" value="Genomic_DNA"/>
</dbReference>
<name>A0A0G1JF86_9BACT</name>
<comment type="caution">
    <text evidence="1">The sequence shown here is derived from an EMBL/GenBank/DDBJ whole genome shotgun (WGS) entry which is preliminary data.</text>
</comment>
<dbReference type="Proteomes" id="UP000034154">
    <property type="component" value="Unassembled WGS sequence"/>
</dbReference>
<sequence length="462" mass="49319">MAGVADVVEAVHIHEPLPLAGTLAGRDSACLEATEDVAVLVEPAAQGGLDVRFGQTEFAPGLVGRRRRGFLEHLFDGLDPEVSTQAWVELAHDPEEELSGRLFQIAFLNRCQLFGDHLEVSQGQLSLEVLDVEIGERGHLRQGSTEDLLDLVGAEALLEEVGVQDRDGLVGLVLRAEHERGHEFFVGQDPPRREAAEAVPLVLARDLVGGEPSFDLAEPGCGIAVEFGTQTIHFRASESEAPQGVVDRGGVGVVARTEAQEGCGHLPGQKLFYDCASDELTAHSQIQEVPDPVAAVGTEARVDVAEPELAHPGREELDQLAAAGEALEEPPGQVGDVVLLDGVVLGVSFFFLDPDEEFQDEVIDIADEFLELLRVVLDPFHAHGAWDGVILGVVDGQDPDDQVLAGGRVAVEPGSPGFIGAPAFAEVAYLAYSHREGDQGAIGVVEVTHCSSDRTLLRCRVR</sequence>